<feature type="domain" description="SAF" evidence="1">
    <location>
        <begin position="50"/>
        <end position="110"/>
    </location>
</feature>
<sequence>MTFSAALSGTPSDRVRALLRRRPSALWRRFLAAGLALLAAVTGFWPDVGHPVVVAARDVPPGVPLTGSDLRLATFPAPVSGSFAAVSDLAGRRLNEATRAGVPVTDLALASPSADTAAVAVHLPEHGLAGVIRVGDHVDVVSGEGEVLAENVPVREARGRVVLLQLPRIHANRVAATSLDLPLAVTLR</sequence>
<evidence type="ECO:0000259" key="1">
    <source>
        <dbReference type="SMART" id="SM00858"/>
    </source>
</evidence>
<dbReference type="EMBL" id="FNCC01000011">
    <property type="protein sequence ID" value="SDG79793.1"/>
    <property type="molecule type" value="Genomic_DNA"/>
</dbReference>
<dbReference type="Proteomes" id="UP000199623">
    <property type="component" value="Unassembled WGS sequence"/>
</dbReference>
<proteinExistence type="predicted"/>
<accession>A0A1G7X6L8</accession>
<dbReference type="AlphaFoldDB" id="A0A1G7X6L8"/>
<dbReference type="STRING" id="200378.SAMN05216553_111298"/>
<dbReference type="RefSeq" id="WP_090053675.1">
    <property type="nucleotide sequence ID" value="NZ_FNCC01000011.1"/>
</dbReference>
<dbReference type="InterPro" id="IPR013974">
    <property type="entry name" value="SAF"/>
</dbReference>
<dbReference type="OrthoDB" id="4808509at2"/>
<evidence type="ECO:0000313" key="3">
    <source>
        <dbReference type="Proteomes" id="UP000199623"/>
    </source>
</evidence>
<evidence type="ECO:0000313" key="2">
    <source>
        <dbReference type="EMBL" id="SDG79793.1"/>
    </source>
</evidence>
<gene>
    <name evidence="2" type="ORF">SAMN05216553_111298</name>
</gene>
<dbReference type="Pfam" id="PF08666">
    <property type="entry name" value="SAF"/>
    <property type="match status" value="1"/>
</dbReference>
<name>A0A1G7X6L8_9PSEU</name>
<organism evidence="2 3">
    <name type="scientific">Lentzea fradiae</name>
    <dbReference type="NCBI Taxonomy" id="200378"/>
    <lineage>
        <taxon>Bacteria</taxon>
        <taxon>Bacillati</taxon>
        <taxon>Actinomycetota</taxon>
        <taxon>Actinomycetes</taxon>
        <taxon>Pseudonocardiales</taxon>
        <taxon>Pseudonocardiaceae</taxon>
        <taxon>Lentzea</taxon>
    </lineage>
</organism>
<protein>
    <submittedName>
        <fullName evidence="2">SAF domain-containing protein</fullName>
    </submittedName>
</protein>
<keyword evidence="3" id="KW-1185">Reference proteome</keyword>
<dbReference type="CDD" id="cd11614">
    <property type="entry name" value="SAF_CpaB_FlgA_like"/>
    <property type="match status" value="1"/>
</dbReference>
<dbReference type="SMART" id="SM00858">
    <property type="entry name" value="SAF"/>
    <property type="match status" value="1"/>
</dbReference>
<reference evidence="3" key="1">
    <citation type="submission" date="2016-10" db="EMBL/GenBank/DDBJ databases">
        <authorList>
            <person name="Varghese N."/>
            <person name="Submissions S."/>
        </authorList>
    </citation>
    <scope>NUCLEOTIDE SEQUENCE [LARGE SCALE GENOMIC DNA]</scope>
    <source>
        <strain evidence="3">CGMCC 4.3506</strain>
    </source>
</reference>